<dbReference type="Proteomes" id="UP000264141">
    <property type="component" value="Unassembled WGS sequence"/>
</dbReference>
<reference evidence="1 2" key="1">
    <citation type="journal article" date="2018" name="Nat. Biotechnol.">
        <title>A standardized bacterial taxonomy based on genome phylogeny substantially revises the tree of life.</title>
        <authorList>
            <person name="Parks D.H."/>
            <person name="Chuvochina M."/>
            <person name="Waite D.W."/>
            <person name="Rinke C."/>
            <person name="Skarshewski A."/>
            <person name="Chaumeil P.A."/>
            <person name="Hugenholtz P."/>
        </authorList>
    </citation>
    <scope>NUCLEOTIDE SEQUENCE [LARGE SCALE GENOMIC DNA]</scope>
    <source>
        <strain evidence="1">UBA8781</strain>
    </source>
</reference>
<dbReference type="AlphaFoldDB" id="A0A3D1JJW7"/>
<organism evidence="1 2">
    <name type="scientific">Anaerolinea thermolimosa</name>
    <dbReference type="NCBI Taxonomy" id="229919"/>
    <lineage>
        <taxon>Bacteria</taxon>
        <taxon>Bacillati</taxon>
        <taxon>Chloroflexota</taxon>
        <taxon>Anaerolineae</taxon>
        <taxon>Anaerolineales</taxon>
        <taxon>Anaerolineaceae</taxon>
        <taxon>Anaerolinea</taxon>
    </lineage>
</organism>
<dbReference type="Pfam" id="PF11175">
    <property type="entry name" value="DUF2961"/>
    <property type="match status" value="1"/>
</dbReference>
<dbReference type="RefSeq" id="WP_062190522.1">
    <property type="nucleotide sequence ID" value="NZ_DF967965.1"/>
</dbReference>
<name>A0A3D1JJW7_9CHLR</name>
<dbReference type="STRING" id="229919.GCA_001050195_01048"/>
<dbReference type="EMBL" id="DPBP01000045">
    <property type="protein sequence ID" value="HCE18525.1"/>
    <property type="molecule type" value="Genomic_DNA"/>
</dbReference>
<proteinExistence type="predicted"/>
<evidence type="ECO:0000313" key="1">
    <source>
        <dbReference type="EMBL" id="HCE18525.1"/>
    </source>
</evidence>
<comment type="caution">
    <text evidence="1">The sequence shown here is derived from an EMBL/GenBank/DDBJ whole genome shotgun (WGS) entry which is preliminary data.</text>
</comment>
<protein>
    <submittedName>
        <fullName evidence="1">DUF2961 domain-containing protein</fullName>
    </submittedName>
</protein>
<accession>A0A3D1JJW7</accession>
<sequence>MQIPFNGLGLHLGNLPELSQAVYRSISAENPRGEKGKGGMSVEGLADGPARELGQGWKVRPCITLKGREVTDLADIQGPGVIQHIWITVDPAAWRRLVLRMYWDHEPTPSVETPLGDFFCNGWGVRCNVNSLPIAVNPAGGFNSYWEMPFREHARITIENLTPDPVPGFFYQIDYTLTTVPETMAYFHAQWRRSNPLAYMTDHTILDGVQGKGHYVGTYMAIGVNNDGWWGEGEVKFFIDGDTNFPTYCGTGTEDYFGGAWCFEHPRGQYGVYSTAFLGMPQVIQPDGLYRSTMRFGLYRWHIMDPIRFDKDLRATIQDLGWRSPFEGKGRYLPRQDDIATTAFWYQAEPHAPFPRLPDANYLEVI</sequence>
<dbReference type="Gene3D" id="2.60.120.1390">
    <property type="match status" value="1"/>
</dbReference>
<evidence type="ECO:0000313" key="2">
    <source>
        <dbReference type="Proteomes" id="UP000264141"/>
    </source>
</evidence>
<dbReference type="OrthoDB" id="2518538at2"/>
<dbReference type="InterPro" id="IPR021345">
    <property type="entry name" value="DUF2961"/>
</dbReference>
<gene>
    <name evidence="1" type="ORF">DEQ80_11755</name>
</gene>